<dbReference type="Proteomes" id="UP000185678">
    <property type="component" value="Unassembled WGS sequence"/>
</dbReference>
<protein>
    <submittedName>
        <fullName evidence="1">Type VI secretion system protein ImpJ</fullName>
    </submittedName>
</protein>
<dbReference type="OrthoDB" id="9775333at2"/>
<dbReference type="Pfam" id="PF05936">
    <property type="entry name" value="T6SS_VasE"/>
    <property type="match status" value="1"/>
</dbReference>
<dbReference type="EMBL" id="FTOA01000002">
    <property type="protein sequence ID" value="SIS48422.1"/>
    <property type="molecule type" value="Genomic_DNA"/>
</dbReference>
<evidence type="ECO:0000313" key="1">
    <source>
        <dbReference type="EMBL" id="SIS48422.1"/>
    </source>
</evidence>
<evidence type="ECO:0000313" key="2">
    <source>
        <dbReference type="Proteomes" id="UP000185678"/>
    </source>
</evidence>
<proteinExistence type="predicted"/>
<accession>A0A1N7JGC4</accession>
<dbReference type="STRING" id="80876.SAMN05421779_102233"/>
<organism evidence="1 2">
    <name type="scientific">Insolitispirillum peregrinum</name>
    <dbReference type="NCBI Taxonomy" id="80876"/>
    <lineage>
        <taxon>Bacteria</taxon>
        <taxon>Pseudomonadati</taxon>
        <taxon>Pseudomonadota</taxon>
        <taxon>Alphaproteobacteria</taxon>
        <taxon>Rhodospirillales</taxon>
        <taxon>Novispirillaceae</taxon>
        <taxon>Insolitispirillum</taxon>
    </lineage>
</organism>
<dbReference type="RefSeq" id="WP_076399129.1">
    <property type="nucleotide sequence ID" value="NZ_FTOA01000002.1"/>
</dbReference>
<dbReference type="NCBIfam" id="TIGR03353">
    <property type="entry name" value="VI_chp_4"/>
    <property type="match status" value="1"/>
</dbReference>
<dbReference type="InterPro" id="IPR010263">
    <property type="entry name" value="T6SS_TssK"/>
</dbReference>
<dbReference type="AlphaFoldDB" id="A0A1N7JGC4"/>
<sequence length="459" mass="50160">MSQPPSKVPEAVQWHEGMLLTPQHFQQAFLRQDLLLQYHVAATAPYPWGVRRLQVDQAMLVGGVFRLSDLEAILPDGLLVSHPLDGQDLSLDLSPHEDAIRERPRTVYLAVPVQRTTAAAKGELERYSSVDGGPVADMNTGEGEVLIPRLRPRPRLILDDDVPPAYVAMPIARVTVREEALGLDDYMPPVLGVSPLSLLGMECQALARRLREKAAYLVDRVRAPTAATADHMISETRGIVAALVSDLPPFEALLGSGVAHPFTLYVALCGVVGKLAMLSPELMPPVLPAYDHHDLMATFGRALDFGRRMVDSVHETCMAVPFRMHEGSFSLPLRESWLSSRMVIGVRRRAGESDTDAIQWIEDAIIGAASQVQSIGARRIRGTERQVIDRDEALGVMPGRGQTLFALIYDPGFIQAGEPLVIINRADLRGHHAPAEVVLFVPIGDGTAPTKPSVLRQEG</sequence>
<reference evidence="1 2" key="1">
    <citation type="submission" date="2017-01" db="EMBL/GenBank/DDBJ databases">
        <authorList>
            <person name="Mah S.A."/>
            <person name="Swanson W.J."/>
            <person name="Moy G.W."/>
            <person name="Vacquier V.D."/>
        </authorList>
    </citation>
    <scope>NUCLEOTIDE SEQUENCE [LARGE SCALE GENOMIC DNA]</scope>
    <source>
        <strain evidence="1 2">DSM 11589</strain>
    </source>
</reference>
<dbReference type="PANTHER" id="PTHR35566">
    <property type="entry name" value="BLR3599 PROTEIN"/>
    <property type="match status" value="1"/>
</dbReference>
<keyword evidence="2" id="KW-1185">Reference proteome</keyword>
<name>A0A1N7JGC4_9PROT</name>
<gene>
    <name evidence="1" type="ORF">SAMN05421779_102233</name>
</gene>
<dbReference type="PANTHER" id="PTHR35566:SF1">
    <property type="entry name" value="TYPE VI SECRETION SYSTEM BASEPLATE COMPONENT TSSK1"/>
    <property type="match status" value="1"/>
</dbReference>